<feature type="domain" description="J" evidence="22">
    <location>
        <begin position="594"/>
        <end position="657"/>
    </location>
</feature>
<evidence type="ECO:0000313" key="24">
    <source>
        <dbReference type="EMBL" id="KOX77864.1"/>
    </source>
</evidence>
<dbReference type="Pfam" id="PF19745">
    <property type="entry name" value="FUT8_N_cat"/>
    <property type="match status" value="1"/>
</dbReference>
<feature type="transmembrane region" description="Helical" evidence="20">
    <location>
        <begin position="15"/>
        <end position="35"/>
    </location>
</feature>
<dbReference type="InterPro" id="IPR001623">
    <property type="entry name" value="DnaJ_domain"/>
</dbReference>
<dbReference type="Proteomes" id="UP000053105">
    <property type="component" value="Unassembled WGS sequence"/>
</dbReference>
<dbReference type="Gene3D" id="2.30.30.40">
    <property type="entry name" value="SH3 Domains"/>
    <property type="match status" value="1"/>
</dbReference>
<dbReference type="Pfam" id="PF00226">
    <property type="entry name" value="DnaJ"/>
    <property type="match status" value="1"/>
</dbReference>
<keyword evidence="25" id="KW-1185">Reference proteome</keyword>
<evidence type="ECO:0000256" key="10">
    <source>
        <dbReference type="ARBA" id="ARBA00022989"/>
    </source>
</evidence>
<evidence type="ECO:0000256" key="19">
    <source>
        <dbReference type="PROSITE-ProRule" id="PRU00992"/>
    </source>
</evidence>
<dbReference type="SMART" id="SM00271">
    <property type="entry name" value="DnaJ"/>
    <property type="match status" value="1"/>
</dbReference>
<evidence type="ECO:0000256" key="2">
    <source>
        <dbReference type="ARBA" id="ARBA00004922"/>
    </source>
</evidence>
<evidence type="ECO:0000256" key="4">
    <source>
        <dbReference type="ARBA" id="ARBA00018201"/>
    </source>
</evidence>
<dbReference type="SUPFAM" id="SSF46565">
    <property type="entry name" value="Chaperone J-domain"/>
    <property type="match status" value="1"/>
</dbReference>
<evidence type="ECO:0000259" key="23">
    <source>
        <dbReference type="PROSITE" id="PS51659"/>
    </source>
</evidence>
<dbReference type="InterPro" id="IPR035653">
    <property type="entry name" value="Fut8_SH3"/>
</dbReference>
<evidence type="ECO:0000313" key="25">
    <source>
        <dbReference type="Proteomes" id="UP000053105"/>
    </source>
</evidence>
<dbReference type="InterPro" id="IPR045573">
    <property type="entry name" value="Fut8_N_cat"/>
</dbReference>
<name>A0A0N0BIS4_9HYME</name>
<keyword evidence="5 18" id="KW-0728">SH3 domain</keyword>
<dbReference type="STRING" id="166423.A0A0N0BIS4"/>
<dbReference type="Gene3D" id="1.10.287.1060">
    <property type="entry name" value="ESAT-6-like"/>
    <property type="match status" value="1"/>
</dbReference>
<evidence type="ECO:0000256" key="15">
    <source>
        <dbReference type="ARBA" id="ARBA00030648"/>
    </source>
</evidence>
<dbReference type="GO" id="GO:0006487">
    <property type="term" value="P:protein N-linked glycosylation"/>
    <property type="evidence" value="ECO:0007669"/>
    <property type="project" value="TreeGrafter"/>
</dbReference>
<evidence type="ECO:0000256" key="14">
    <source>
        <dbReference type="ARBA" id="ARBA00030434"/>
    </source>
</evidence>
<dbReference type="PROSITE" id="PS50076">
    <property type="entry name" value="DNAJ_2"/>
    <property type="match status" value="1"/>
</dbReference>
<evidence type="ECO:0000256" key="6">
    <source>
        <dbReference type="ARBA" id="ARBA00022676"/>
    </source>
</evidence>
<evidence type="ECO:0000259" key="21">
    <source>
        <dbReference type="PROSITE" id="PS50002"/>
    </source>
</evidence>
<gene>
    <name evidence="24" type="ORF">WN51_05750</name>
</gene>
<dbReference type="Pfam" id="PF14604">
    <property type="entry name" value="SH3_9"/>
    <property type="match status" value="1"/>
</dbReference>
<dbReference type="CDD" id="cd06257">
    <property type="entry name" value="DnaJ"/>
    <property type="match status" value="1"/>
</dbReference>
<dbReference type="InterPro" id="IPR036028">
    <property type="entry name" value="SH3-like_dom_sf"/>
</dbReference>
<evidence type="ECO:0000256" key="20">
    <source>
        <dbReference type="SAM" id="Phobius"/>
    </source>
</evidence>
<reference evidence="24 25" key="1">
    <citation type="submission" date="2015-07" db="EMBL/GenBank/DDBJ databases">
        <title>The genome of Melipona quadrifasciata.</title>
        <authorList>
            <person name="Pan H."/>
            <person name="Kapheim K."/>
        </authorList>
    </citation>
    <scope>NUCLEOTIDE SEQUENCE [LARGE SCALE GENOMIC DNA]</scope>
    <source>
        <strain evidence="24">0111107301</strain>
        <tissue evidence="24">Whole body</tissue>
    </source>
</reference>
<keyword evidence="7 19" id="KW-0808">Transferase</keyword>
<evidence type="ECO:0000256" key="1">
    <source>
        <dbReference type="ARBA" id="ARBA00004447"/>
    </source>
</evidence>
<proteinExistence type="inferred from homology"/>
<dbReference type="GO" id="GO:0032580">
    <property type="term" value="C:Golgi cisterna membrane"/>
    <property type="evidence" value="ECO:0007669"/>
    <property type="project" value="UniProtKB-SubCell"/>
</dbReference>
<dbReference type="PANTHER" id="PTHR13132:SF29">
    <property type="entry name" value="ALPHA-(1,6)-FUCOSYLTRANSFERASE"/>
    <property type="match status" value="1"/>
</dbReference>
<evidence type="ECO:0000256" key="17">
    <source>
        <dbReference type="ARBA" id="ARBA00093238"/>
    </source>
</evidence>
<evidence type="ECO:0000256" key="7">
    <source>
        <dbReference type="ARBA" id="ARBA00022679"/>
    </source>
</evidence>
<organism evidence="24 25">
    <name type="scientific">Melipona quadrifasciata</name>
    <dbReference type="NCBI Taxonomy" id="166423"/>
    <lineage>
        <taxon>Eukaryota</taxon>
        <taxon>Metazoa</taxon>
        <taxon>Ecdysozoa</taxon>
        <taxon>Arthropoda</taxon>
        <taxon>Hexapoda</taxon>
        <taxon>Insecta</taxon>
        <taxon>Pterygota</taxon>
        <taxon>Neoptera</taxon>
        <taxon>Endopterygota</taxon>
        <taxon>Hymenoptera</taxon>
        <taxon>Apocrita</taxon>
        <taxon>Aculeata</taxon>
        <taxon>Apoidea</taxon>
        <taxon>Anthophila</taxon>
        <taxon>Apidae</taxon>
        <taxon>Melipona</taxon>
    </lineage>
</organism>
<comment type="catalytic activity">
    <reaction evidence="17">
        <text>N(4)-{beta-D-GlcNAc-(1-&gt;2)-alpha-D-Man-(1-&gt;3)-[beta-D-GlcNAc-(1-&gt;2)-alpha-D-Man-(1-&gt;6)]-beta-D-Man-(1-&gt;4)-beta-D-GlcNAc-(1-&gt;4)-beta-D-GlcNAc}-L-asparaginyl-[protein] + GDP-beta-L-fucose = an N(4)-{beta-D-GlcNAc-(1-&gt;2)-alpha-D-Man-(1-&gt;3)-[beta-D-GlcNAc-(1-&gt;2)-alpha-D-Man-(1-&gt;6)]-beta-D-Man-(1-&gt;4)-beta-D-GlcNAc-(1-&gt;4)-[alpha-L-Fuc-(1-&gt;6)]-beta-D-GlcNAc}-L-asparaginyl-[protein] + GDP + H(+)</text>
        <dbReference type="Rhea" id="RHEA:12985"/>
        <dbReference type="Rhea" id="RHEA-COMP:13526"/>
        <dbReference type="Rhea" id="RHEA-COMP:13532"/>
        <dbReference type="ChEBI" id="CHEBI:15378"/>
        <dbReference type="ChEBI" id="CHEBI:57273"/>
        <dbReference type="ChEBI" id="CHEBI:58189"/>
        <dbReference type="ChEBI" id="CHEBI:60651"/>
        <dbReference type="ChEBI" id="CHEBI:137207"/>
        <dbReference type="EC" id="2.4.1.68"/>
    </reaction>
</comment>
<feature type="transmembrane region" description="Helical" evidence="20">
    <location>
        <begin position="700"/>
        <end position="721"/>
    </location>
</feature>
<evidence type="ECO:0000256" key="18">
    <source>
        <dbReference type="PROSITE-ProRule" id="PRU00192"/>
    </source>
</evidence>
<keyword evidence="8 20" id="KW-0812">Transmembrane</keyword>
<dbReference type="PANTHER" id="PTHR13132">
    <property type="entry name" value="ALPHA- 1,6 -FUCOSYLTRANSFERASE"/>
    <property type="match status" value="1"/>
</dbReference>
<evidence type="ECO:0000256" key="8">
    <source>
        <dbReference type="ARBA" id="ARBA00022692"/>
    </source>
</evidence>
<dbReference type="AlphaFoldDB" id="A0A0N0BIS4"/>
<protein>
    <recommendedName>
        <fullName evidence="4">Alpha-(1,6)-fucosyltransferase</fullName>
        <ecNumber evidence="3">2.4.1.68</ecNumber>
    </recommendedName>
    <alternativeName>
        <fullName evidence="14">GDP-L-Fuc:N-acetyl-beta-D-glucosaminide alpha1,6-fucosyltransferase</fullName>
    </alternativeName>
    <alternativeName>
        <fullName evidence="16">GDP-fucose--glycoprotein fucosyltransferase</fullName>
    </alternativeName>
    <alternativeName>
        <fullName evidence="15">Glycoprotein 6-alpha-L-fucosyltransferase</fullName>
    </alternativeName>
</protein>
<dbReference type="InterPro" id="IPR027350">
    <property type="entry name" value="GT23_dom"/>
</dbReference>
<dbReference type="FunFam" id="2.30.30.40:FF:000070">
    <property type="entry name" value="Alpha-(1,6)-fucosyltransferase"/>
    <property type="match status" value="1"/>
</dbReference>
<keyword evidence="11" id="KW-0333">Golgi apparatus</keyword>
<comment type="pathway">
    <text evidence="2">Protein modification; protein glycosylation.</text>
</comment>
<dbReference type="FunFam" id="3.40.50.11350:FF:000001">
    <property type="entry name" value="Alpha-(1,6)-fucosyltransferase"/>
    <property type="match status" value="1"/>
</dbReference>
<dbReference type="PROSITE" id="PS51659">
    <property type="entry name" value="GT23"/>
    <property type="match status" value="1"/>
</dbReference>
<dbReference type="SMART" id="SM00326">
    <property type="entry name" value="SH3"/>
    <property type="match status" value="1"/>
</dbReference>
<evidence type="ECO:0000256" key="12">
    <source>
        <dbReference type="ARBA" id="ARBA00023136"/>
    </source>
</evidence>
<dbReference type="CDD" id="cd11300">
    <property type="entry name" value="Fut8_like"/>
    <property type="match status" value="1"/>
</dbReference>
<dbReference type="EC" id="2.4.1.68" evidence="3"/>
<dbReference type="PROSITE" id="PS50002">
    <property type="entry name" value="SH3"/>
    <property type="match status" value="1"/>
</dbReference>
<dbReference type="EMBL" id="KQ435727">
    <property type="protein sequence ID" value="KOX77864.1"/>
    <property type="molecule type" value="Genomic_DNA"/>
</dbReference>
<dbReference type="Gene3D" id="1.10.287.110">
    <property type="entry name" value="DnaJ domain"/>
    <property type="match status" value="1"/>
</dbReference>
<evidence type="ECO:0000259" key="22">
    <source>
        <dbReference type="PROSITE" id="PS50076"/>
    </source>
</evidence>
<evidence type="ECO:0000256" key="3">
    <source>
        <dbReference type="ARBA" id="ARBA00012660"/>
    </source>
</evidence>
<feature type="domain" description="GT23" evidence="23">
    <location>
        <begin position="220"/>
        <end position="502"/>
    </location>
</feature>
<evidence type="ECO:0000256" key="5">
    <source>
        <dbReference type="ARBA" id="ARBA00022443"/>
    </source>
</evidence>
<keyword evidence="13" id="KW-1015">Disulfide bond</keyword>
<accession>A0A0N0BIS4</accession>
<dbReference type="InterPro" id="IPR036869">
    <property type="entry name" value="J_dom_sf"/>
</dbReference>
<dbReference type="CDD" id="cd11792">
    <property type="entry name" value="SH3_Fut8"/>
    <property type="match status" value="1"/>
</dbReference>
<keyword evidence="12 20" id="KW-0472">Membrane</keyword>
<feature type="region of interest" description="Important for donor substrate binding" evidence="19">
    <location>
        <begin position="376"/>
        <end position="377"/>
    </location>
</feature>
<dbReference type="GO" id="GO:0008424">
    <property type="term" value="F:glycoprotein 6-alpha-L-fucosyltransferase activity"/>
    <property type="evidence" value="ECO:0007669"/>
    <property type="project" value="UniProtKB-EC"/>
</dbReference>
<evidence type="ECO:0000256" key="13">
    <source>
        <dbReference type="ARBA" id="ARBA00023157"/>
    </source>
</evidence>
<keyword evidence="10 20" id="KW-1133">Transmembrane helix</keyword>
<dbReference type="OrthoDB" id="2014825at2759"/>
<comment type="similarity">
    <text evidence="19">Belongs to the glycosyltransferase 23 family.</text>
</comment>
<keyword evidence="9" id="KW-0735">Signal-anchor</keyword>
<dbReference type="SUPFAM" id="SSF50044">
    <property type="entry name" value="SH3-domain"/>
    <property type="match status" value="1"/>
</dbReference>
<feature type="domain" description="SH3" evidence="21">
    <location>
        <begin position="511"/>
        <end position="572"/>
    </location>
</feature>
<keyword evidence="6 19" id="KW-0328">Glycosyltransferase</keyword>
<dbReference type="PRINTS" id="PR00625">
    <property type="entry name" value="JDOMAIN"/>
</dbReference>
<evidence type="ECO:0000256" key="11">
    <source>
        <dbReference type="ARBA" id="ARBA00023034"/>
    </source>
</evidence>
<evidence type="ECO:0000256" key="9">
    <source>
        <dbReference type="ARBA" id="ARBA00022968"/>
    </source>
</evidence>
<evidence type="ECO:0000256" key="16">
    <source>
        <dbReference type="ARBA" id="ARBA00032208"/>
    </source>
</evidence>
<dbReference type="Gene3D" id="3.40.50.11350">
    <property type="match status" value="1"/>
</dbReference>
<comment type="subcellular location">
    <subcellularLocation>
        <location evidence="1">Golgi apparatus</location>
        <location evidence="1">Golgi stack membrane</location>
        <topology evidence="1">Single-pass type II membrane protein</topology>
    </subcellularLocation>
</comment>
<sequence>MATFWSGRPGWLGKVGIALLATWLLILIISVSHIFKANNLSSNNESPTNKENAQRLAQMVNDFEILKRQNEALKNIVLGERSKSIQGDHLGSIQEKLEKVSLYDDILDHQDNIKYGVPSSEYEELRRRIRNNVQETWYYINAELSKLRKTIDKLSYEQREKKIQDTLKNVWDHKRSLIIDIDRLMKADGYDEWRKKEAKELSDLVQRRFRYLQNPNDCNKARKLVCSLNKGCGFGCQIHHITYCFLVAYGTERTLIIRSKGWRYHKDGWESVFKPLSETCVSPIGASHANWPGDSSKQVISLPIVDNVYPKPRFQPPSVPADLAARLEKLHGHPLVWWVGQVLKYLMRPQEHVKKTLNDAKERLGFKKPIVGIHVRRTDKVGTEAAYHDIDEYMVKVEQYFDELEPKPEVRRVFLASDDPKVITTARNRYSNYEIIGDPEIAETASVAKRYSDSSLQGIIIDIHLLSECDYLVCTFSSQVCRVAYELMQTYYPDAYNRFASLDDIYYYGGQNPHPHQAILDHKPRKEGEIELKVGDLIEVFGNHWDGYSKGYNTRTSMTGLFPSFKVKNPVDAVDFPKYPHVPLQENRNECKCNYYEILNISSNATQKEIKDAYIKLSKQMHPDSGNKRNHDDFVKINEAYTVLSNKQNRHYYDIDLKNDNVHKNCDYQRTRYNKRYQYAYDMQYSTSIRKHSEKNKKRAIRFCFFLLIIGLSLQVVRVIIWSNFNREAALRKSNKILVEYQSSLKKYENKTFKEKLEIFEKMMTEQSKDDK</sequence>
<dbReference type="InterPro" id="IPR001452">
    <property type="entry name" value="SH3_domain"/>
</dbReference>